<evidence type="ECO:0000313" key="3">
    <source>
        <dbReference type="EMBL" id="KDO61135.1"/>
    </source>
</evidence>
<dbReference type="SUPFAM" id="SSF47090">
    <property type="entry name" value="PGBD-like"/>
    <property type="match status" value="1"/>
</dbReference>
<gene>
    <name evidence="3" type="ORF">CISIN_1g040777mg</name>
</gene>
<dbReference type="Proteomes" id="UP000027120">
    <property type="component" value="Unassembled WGS sequence"/>
</dbReference>
<feature type="coiled-coil region" evidence="1">
    <location>
        <begin position="72"/>
        <end position="99"/>
    </location>
</feature>
<dbReference type="InterPro" id="IPR002477">
    <property type="entry name" value="Peptidoglycan-bd-like"/>
</dbReference>
<keyword evidence="4" id="KW-1185">Reference proteome</keyword>
<name>A0A067F4U7_CITSI</name>
<reference evidence="3 4" key="1">
    <citation type="submission" date="2014-04" db="EMBL/GenBank/DDBJ databases">
        <authorList>
            <consortium name="International Citrus Genome Consortium"/>
            <person name="Gmitter F."/>
            <person name="Chen C."/>
            <person name="Farmerie W."/>
            <person name="Harkins T."/>
            <person name="Desany B."/>
            <person name="Mohiuddin M."/>
            <person name="Kodira C."/>
            <person name="Borodovsky M."/>
            <person name="Lomsadze A."/>
            <person name="Burns P."/>
            <person name="Jenkins J."/>
            <person name="Prochnik S."/>
            <person name="Shu S."/>
            <person name="Chapman J."/>
            <person name="Pitluck S."/>
            <person name="Schmutz J."/>
            <person name="Rokhsar D."/>
        </authorList>
    </citation>
    <scope>NUCLEOTIDE SEQUENCE</scope>
</reference>
<evidence type="ECO:0000259" key="2">
    <source>
        <dbReference type="Pfam" id="PF01471"/>
    </source>
</evidence>
<dbReference type="PANTHER" id="PTHR15852">
    <property type="entry name" value="PLASTID TRANSCRIPTIONALLY ACTIVE PROTEIN"/>
    <property type="match status" value="1"/>
</dbReference>
<dbReference type="GO" id="GO:0009507">
    <property type="term" value="C:chloroplast"/>
    <property type="evidence" value="ECO:0000318"/>
    <property type="project" value="GO_Central"/>
</dbReference>
<dbReference type="InterPro" id="IPR036365">
    <property type="entry name" value="PGBD-like_sf"/>
</dbReference>
<dbReference type="EMBL" id="KK784927">
    <property type="protein sequence ID" value="KDO61135.1"/>
    <property type="molecule type" value="Genomic_DNA"/>
</dbReference>
<dbReference type="PANTHER" id="PTHR15852:SF16">
    <property type="entry name" value="PROTEIN DISULFIDE ISOMERASE PTAC5, CHLOROPLASTIC"/>
    <property type="match status" value="1"/>
</dbReference>
<feature type="domain" description="Peptidoglycan binding-like" evidence="2">
    <location>
        <begin position="170"/>
        <end position="228"/>
    </location>
</feature>
<dbReference type="PaxDb" id="2711-XP_006493706.1"/>
<sequence length="380" mass="42946">MSSSLIPLSLNPPLLSFHLHRTTCSPPLLISFSRASKFPIRATSSSSDHEEIRWLREEQRWLREEQRWFREEQRWIRERESLLREISELKLQIKALENRNLSDGASVSVSDTISNIAGLLQMLKEKNMIAERATVAEKEKFEEEEQQKEVVKVLEGEKKKRKALRVGSEGEDVKAMQEELLKLGFFSGEEDMEYSSFSTGTERAVKTWQAAMGVTEDGIMTSELLESLYMEHRVEDNDTNMNADQKGIIQTIPPKEGTNGAPIASITEISEIKQTVVKEGATEVDLSERRVFLLGENRWEEPSRLAGRGNQDAGSKAKKATTQCLTCRGEGRLMCLECDGTGEPNIEPQFIEWVDEGMKCPYCEGLGYTICDVCEGKAVV</sequence>
<dbReference type="SUPFAM" id="SSF57938">
    <property type="entry name" value="DnaJ/Hsp40 cysteine-rich domain"/>
    <property type="match status" value="1"/>
</dbReference>
<organism evidence="3 4">
    <name type="scientific">Citrus sinensis</name>
    <name type="common">Sweet orange</name>
    <name type="synonym">Citrus aurantium var. sinensis</name>
    <dbReference type="NCBI Taxonomy" id="2711"/>
    <lineage>
        <taxon>Eukaryota</taxon>
        <taxon>Viridiplantae</taxon>
        <taxon>Streptophyta</taxon>
        <taxon>Embryophyta</taxon>
        <taxon>Tracheophyta</taxon>
        <taxon>Spermatophyta</taxon>
        <taxon>Magnoliopsida</taxon>
        <taxon>eudicotyledons</taxon>
        <taxon>Gunneridae</taxon>
        <taxon>Pentapetalae</taxon>
        <taxon>rosids</taxon>
        <taxon>malvids</taxon>
        <taxon>Sapindales</taxon>
        <taxon>Rutaceae</taxon>
        <taxon>Aurantioideae</taxon>
        <taxon>Citrus</taxon>
    </lineage>
</organism>
<dbReference type="AlphaFoldDB" id="A0A067F4U7"/>
<dbReference type="STRING" id="2711.A0A067F4U7"/>
<dbReference type="InterPro" id="IPR036410">
    <property type="entry name" value="HSP_DnaJ_Cys-rich_dom_sf"/>
</dbReference>
<dbReference type="InterPro" id="IPR036366">
    <property type="entry name" value="PGBDSf"/>
</dbReference>
<protein>
    <recommendedName>
        <fullName evidence="2">Peptidoglycan binding-like domain-containing protein</fullName>
    </recommendedName>
</protein>
<dbReference type="GO" id="GO:0003756">
    <property type="term" value="F:protein disulfide isomerase activity"/>
    <property type="evidence" value="ECO:0000318"/>
    <property type="project" value="GO_Central"/>
</dbReference>
<dbReference type="SMR" id="A0A067F4U7"/>
<dbReference type="Pfam" id="PF01471">
    <property type="entry name" value="PG_binding_1"/>
    <property type="match status" value="1"/>
</dbReference>
<keyword evidence="1" id="KW-0175">Coiled coil</keyword>
<dbReference type="eggNOG" id="ENOG502QRN0">
    <property type="taxonomic scope" value="Eukaryota"/>
</dbReference>
<evidence type="ECO:0000256" key="1">
    <source>
        <dbReference type="SAM" id="Coils"/>
    </source>
</evidence>
<accession>A0A067F4U7</accession>
<proteinExistence type="predicted"/>
<dbReference type="GO" id="GO:0009658">
    <property type="term" value="P:chloroplast organization"/>
    <property type="evidence" value="ECO:0000318"/>
    <property type="project" value="GO_Central"/>
</dbReference>
<evidence type="ECO:0000313" key="4">
    <source>
        <dbReference type="Proteomes" id="UP000027120"/>
    </source>
</evidence>
<dbReference type="Gene3D" id="1.10.101.10">
    <property type="entry name" value="PGBD-like superfamily/PGBD"/>
    <property type="match status" value="1"/>
</dbReference>